<sequence>MSYILDALRKSEQERKLQYGEVPNLSTSHVGKPQIRSIGGYWLGIVLMLLGAGGAIFLLWDRQAPSDVAKQVTQHPATDVPAVVTPSPSATRPRIVEPPAKPQKVAPAVPTIQKKPALPSQPIPSSVVKLPEDSVNKPPQPVYPVVSKGGRLAEKLRALAVPEQSEDAAEKPAERLDERVIARPMQSEKVAELPPTVPVDRVAEILKEERAKRAEQPVTEPAPVQEVQAQEKTEANPGEPVPEQSALDLYYRTLPAAQNHGVPMTTVSVHVYYDDPAKRFILGGRKRYTEGDSMPNGVKLESITRRGIILEYQGKQYRHDIGWGG</sequence>
<evidence type="ECO:0000313" key="4">
    <source>
        <dbReference type="EMBL" id="PLX63491.1"/>
    </source>
</evidence>
<keyword evidence="2" id="KW-0812">Transmembrane</keyword>
<dbReference type="InterPro" id="IPR032389">
    <property type="entry name" value="GspB_C"/>
</dbReference>
<gene>
    <name evidence="4" type="ORF">C0630_00885</name>
</gene>
<keyword evidence="2" id="KW-1133">Transmembrane helix</keyword>
<feature type="transmembrane region" description="Helical" evidence="2">
    <location>
        <begin position="41"/>
        <end position="60"/>
    </location>
</feature>
<feature type="domain" description="Type II secretion system protein GspB C-terminal" evidence="3">
    <location>
        <begin position="262"/>
        <end position="318"/>
    </location>
</feature>
<dbReference type="EMBL" id="PKUN01000001">
    <property type="protein sequence ID" value="PLX63491.1"/>
    <property type="molecule type" value="Genomic_DNA"/>
</dbReference>
<reference evidence="4 5" key="1">
    <citation type="submission" date="2017-11" db="EMBL/GenBank/DDBJ databases">
        <title>Genome-resolved metagenomics identifies genetic mobility, metabolic interactions, and unexpected diversity in perchlorate-reducing communities.</title>
        <authorList>
            <person name="Barnum T.P."/>
            <person name="Figueroa I.A."/>
            <person name="Carlstrom C.I."/>
            <person name="Lucas L.N."/>
            <person name="Engelbrektson A.L."/>
            <person name="Coates J.D."/>
        </authorList>
    </citation>
    <scope>NUCLEOTIDE SEQUENCE [LARGE SCALE GENOMIC DNA]</scope>
    <source>
        <strain evidence="4">BM301</strain>
    </source>
</reference>
<comment type="caution">
    <text evidence="4">The sequence shown here is derived from an EMBL/GenBank/DDBJ whole genome shotgun (WGS) entry which is preliminary data.</text>
</comment>
<dbReference type="Proteomes" id="UP000235015">
    <property type="component" value="Unassembled WGS sequence"/>
</dbReference>
<proteinExistence type="predicted"/>
<evidence type="ECO:0000256" key="1">
    <source>
        <dbReference type="SAM" id="MobiDB-lite"/>
    </source>
</evidence>
<dbReference type="AlphaFoldDB" id="A0A2N6D1C1"/>
<name>A0A2N6D1C1_9GAMM</name>
<dbReference type="GO" id="GO:0015627">
    <property type="term" value="C:type II protein secretion system complex"/>
    <property type="evidence" value="ECO:0007669"/>
    <property type="project" value="InterPro"/>
</dbReference>
<dbReference type="RefSeq" id="WP_273437271.1">
    <property type="nucleotide sequence ID" value="NZ_PKUN01000001.1"/>
</dbReference>
<evidence type="ECO:0000259" key="3">
    <source>
        <dbReference type="Pfam" id="PF16537"/>
    </source>
</evidence>
<feature type="region of interest" description="Disordered" evidence="1">
    <location>
        <begin position="85"/>
        <end position="107"/>
    </location>
</feature>
<dbReference type="STRING" id="1111735.GCA_000428045_03296"/>
<evidence type="ECO:0000313" key="5">
    <source>
        <dbReference type="Proteomes" id="UP000235015"/>
    </source>
</evidence>
<feature type="region of interest" description="Disordered" evidence="1">
    <location>
        <begin position="210"/>
        <end position="242"/>
    </location>
</feature>
<evidence type="ECO:0000256" key="2">
    <source>
        <dbReference type="SAM" id="Phobius"/>
    </source>
</evidence>
<organism evidence="4 5">
    <name type="scientific">Sedimenticola selenatireducens</name>
    <dbReference type="NCBI Taxonomy" id="191960"/>
    <lineage>
        <taxon>Bacteria</taxon>
        <taxon>Pseudomonadati</taxon>
        <taxon>Pseudomonadota</taxon>
        <taxon>Gammaproteobacteria</taxon>
        <taxon>Chromatiales</taxon>
        <taxon>Sedimenticolaceae</taxon>
        <taxon>Sedimenticola</taxon>
    </lineage>
</organism>
<accession>A0A2N6D1C1</accession>
<protein>
    <recommendedName>
        <fullName evidence="3">Type II secretion system protein GspB C-terminal domain-containing protein</fullName>
    </recommendedName>
</protein>
<keyword evidence="2" id="KW-0472">Membrane</keyword>
<dbReference type="Pfam" id="PF16537">
    <property type="entry name" value="T2SSB"/>
    <property type="match status" value="1"/>
</dbReference>